<dbReference type="Proteomes" id="UP000184041">
    <property type="component" value="Unassembled WGS sequence"/>
</dbReference>
<keyword evidence="2" id="KW-1185">Reference proteome</keyword>
<gene>
    <name evidence="1" type="ORF">SAMN05443144_11772</name>
</gene>
<accession>A0A1M5GJ37</accession>
<evidence type="ECO:0000313" key="1">
    <source>
        <dbReference type="EMBL" id="SHG03737.1"/>
    </source>
</evidence>
<dbReference type="STRING" id="1194090.SAMN05443144_11772"/>
<protein>
    <submittedName>
        <fullName evidence="1">Uncharacterized protein</fullName>
    </submittedName>
</protein>
<evidence type="ECO:0000313" key="2">
    <source>
        <dbReference type="Proteomes" id="UP000184041"/>
    </source>
</evidence>
<reference evidence="1 2" key="1">
    <citation type="submission" date="2016-11" db="EMBL/GenBank/DDBJ databases">
        <authorList>
            <person name="Jaros S."/>
            <person name="Januszkiewicz K."/>
            <person name="Wedrychowicz H."/>
        </authorList>
    </citation>
    <scope>NUCLEOTIDE SEQUENCE [LARGE SCALE GENOMIC DNA]</scope>
    <source>
        <strain evidence="1 2">DSM 21986</strain>
    </source>
</reference>
<dbReference type="EMBL" id="FQUS01000017">
    <property type="protein sequence ID" value="SHG03737.1"/>
    <property type="molecule type" value="Genomic_DNA"/>
</dbReference>
<name>A0A1M5GJ37_9BACT</name>
<dbReference type="AlphaFoldDB" id="A0A1M5GJ37"/>
<sequence length="75" mass="8642">MPKKQNLKQNAFMSIDMVILSLINNQTCSAGIKPLKFVKVLILKGNGDGLKTYRKIMGFRIYKSIRRLIRKDSKK</sequence>
<organism evidence="1 2">
    <name type="scientific">Fodinibius roseus</name>
    <dbReference type="NCBI Taxonomy" id="1194090"/>
    <lineage>
        <taxon>Bacteria</taxon>
        <taxon>Pseudomonadati</taxon>
        <taxon>Balneolota</taxon>
        <taxon>Balneolia</taxon>
        <taxon>Balneolales</taxon>
        <taxon>Balneolaceae</taxon>
        <taxon>Fodinibius</taxon>
    </lineage>
</organism>
<proteinExistence type="predicted"/>